<dbReference type="PROSITE" id="PS50937">
    <property type="entry name" value="HTH_MERR_2"/>
    <property type="match status" value="1"/>
</dbReference>
<evidence type="ECO:0000256" key="4">
    <source>
        <dbReference type="ARBA" id="ARBA00023163"/>
    </source>
</evidence>
<feature type="domain" description="HTH merR-type" evidence="5">
    <location>
        <begin position="1"/>
        <end position="70"/>
    </location>
</feature>
<dbReference type="RefSeq" id="WP_156716109.1">
    <property type="nucleotide sequence ID" value="NZ_WPHG01000012.1"/>
</dbReference>
<sequence>MFSIGEMARRSGVKVATIRYYEQIGLLEQADRSHGNQRRYGRGELDRLVFIRHARDLGVSVPAIRELIALSGDPQRPCAQADRIASTHLATIREKIARLRRLEAELERIAACKAQTVGECYVLRALGEHDLCEGEH</sequence>
<evidence type="ECO:0000256" key="3">
    <source>
        <dbReference type="ARBA" id="ARBA00023125"/>
    </source>
</evidence>
<dbReference type="PANTHER" id="PTHR30204">
    <property type="entry name" value="REDOX-CYCLING DRUG-SENSING TRANSCRIPTIONAL ACTIVATOR SOXR"/>
    <property type="match status" value="1"/>
</dbReference>
<dbReference type="SUPFAM" id="SSF46955">
    <property type="entry name" value="Putative DNA-binding domain"/>
    <property type="match status" value="1"/>
</dbReference>
<dbReference type="GO" id="GO:0003700">
    <property type="term" value="F:DNA-binding transcription factor activity"/>
    <property type="evidence" value="ECO:0007669"/>
    <property type="project" value="InterPro"/>
</dbReference>
<dbReference type="AlphaFoldDB" id="A0A844QQ42"/>
<dbReference type="PANTHER" id="PTHR30204:SF69">
    <property type="entry name" value="MERR-FAMILY TRANSCRIPTIONAL REGULATOR"/>
    <property type="match status" value="1"/>
</dbReference>
<dbReference type="InterPro" id="IPR015358">
    <property type="entry name" value="Tscrpt_reg_MerR_DNA-bd"/>
</dbReference>
<proteinExistence type="predicted"/>
<dbReference type="GO" id="GO:0003677">
    <property type="term" value="F:DNA binding"/>
    <property type="evidence" value="ECO:0007669"/>
    <property type="project" value="UniProtKB-KW"/>
</dbReference>
<protein>
    <submittedName>
        <fullName evidence="6">MerR family DNA-binding protein</fullName>
    </submittedName>
</protein>
<keyword evidence="7" id="KW-1185">Reference proteome</keyword>
<dbReference type="InterPro" id="IPR000551">
    <property type="entry name" value="MerR-type_HTH_dom"/>
</dbReference>
<evidence type="ECO:0000313" key="7">
    <source>
        <dbReference type="Proteomes" id="UP000463224"/>
    </source>
</evidence>
<accession>A0A844QQ42</accession>
<keyword evidence="2" id="KW-0805">Transcription regulation</keyword>
<organism evidence="6 7">
    <name type="scientific">Nitratireductor arenosus</name>
    <dbReference type="NCBI Taxonomy" id="2682096"/>
    <lineage>
        <taxon>Bacteria</taxon>
        <taxon>Pseudomonadati</taxon>
        <taxon>Pseudomonadota</taxon>
        <taxon>Alphaproteobacteria</taxon>
        <taxon>Hyphomicrobiales</taxon>
        <taxon>Phyllobacteriaceae</taxon>
        <taxon>Nitratireductor</taxon>
    </lineage>
</organism>
<gene>
    <name evidence="6" type="ORF">GN330_23205</name>
</gene>
<keyword evidence="4" id="KW-0804">Transcription</keyword>
<evidence type="ECO:0000256" key="2">
    <source>
        <dbReference type="ARBA" id="ARBA00023015"/>
    </source>
</evidence>
<evidence type="ECO:0000256" key="1">
    <source>
        <dbReference type="ARBA" id="ARBA00022491"/>
    </source>
</evidence>
<evidence type="ECO:0000313" key="6">
    <source>
        <dbReference type="EMBL" id="MVB00159.1"/>
    </source>
</evidence>
<dbReference type="Pfam" id="PF00376">
    <property type="entry name" value="MerR"/>
    <property type="match status" value="1"/>
</dbReference>
<dbReference type="SMART" id="SM00422">
    <property type="entry name" value="HTH_MERR"/>
    <property type="match status" value="1"/>
</dbReference>
<dbReference type="PRINTS" id="PR00040">
    <property type="entry name" value="HTHMERR"/>
</dbReference>
<dbReference type="Pfam" id="PF09278">
    <property type="entry name" value="MerR-DNA-bind"/>
    <property type="match status" value="1"/>
</dbReference>
<dbReference type="InterPro" id="IPR009061">
    <property type="entry name" value="DNA-bd_dom_put_sf"/>
</dbReference>
<dbReference type="CDD" id="cd04785">
    <property type="entry name" value="HTH_CadR-PbrR-like"/>
    <property type="match status" value="1"/>
</dbReference>
<dbReference type="EMBL" id="WPHG01000012">
    <property type="protein sequence ID" value="MVB00159.1"/>
    <property type="molecule type" value="Genomic_DNA"/>
</dbReference>
<dbReference type="Gene3D" id="1.10.1660.10">
    <property type="match status" value="1"/>
</dbReference>
<dbReference type="Proteomes" id="UP000463224">
    <property type="component" value="Unassembled WGS sequence"/>
</dbReference>
<keyword evidence="3 6" id="KW-0238">DNA-binding</keyword>
<name>A0A844QQ42_9HYPH</name>
<comment type="caution">
    <text evidence="6">The sequence shown here is derived from an EMBL/GenBank/DDBJ whole genome shotgun (WGS) entry which is preliminary data.</text>
</comment>
<evidence type="ECO:0000259" key="5">
    <source>
        <dbReference type="PROSITE" id="PS50937"/>
    </source>
</evidence>
<dbReference type="PROSITE" id="PS00552">
    <property type="entry name" value="HTH_MERR_1"/>
    <property type="match status" value="1"/>
</dbReference>
<keyword evidence="1" id="KW-0678">Repressor</keyword>
<reference evidence="6 7" key="1">
    <citation type="submission" date="2019-12" db="EMBL/GenBank/DDBJ databases">
        <title>Nitratireductor arenosus sp. nov., Isolated from sea sand, Jeju island, South Korea.</title>
        <authorList>
            <person name="Kim W."/>
        </authorList>
    </citation>
    <scope>NUCLEOTIDE SEQUENCE [LARGE SCALE GENOMIC DNA]</scope>
    <source>
        <strain evidence="6 7">CAU 1489</strain>
    </source>
</reference>
<dbReference type="InterPro" id="IPR047057">
    <property type="entry name" value="MerR_fam"/>
</dbReference>